<feature type="signal peptide" evidence="6">
    <location>
        <begin position="1"/>
        <end position="19"/>
    </location>
</feature>
<keyword evidence="5" id="KW-0812">Transmembrane</keyword>
<dbReference type="Gene3D" id="3.60.110.10">
    <property type="entry name" value="Carbon-nitrogen hydrolase"/>
    <property type="match status" value="1"/>
</dbReference>
<evidence type="ECO:0000259" key="7">
    <source>
        <dbReference type="PROSITE" id="PS50263"/>
    </source>
</evidence>
<reference evidence="8" key="1">
    <citation type="submission" date="2017-01" db="EMBL/GenBank/DDBJ databases">
        <title>A deep insight into the sialotranscriptome of adult male and female Cluex tarsalis mosquitoes.</title>
        <authorList>
            <person name="Ribeiro J.M."/>
            <person name="Moreira F."/>
            <person name="Bernard K.A."/>
            <person name="Calvo E."/>
        </authorList>
    </citation>
    <scope>NUCLEOTIDE SEQUENCE</scope>
    <source>
        <strain evidence="8">Kern County</strain>
        <tissue evidence="8">Salivary glands</tissue>
    </source>
</reference>
<dbReference type="CDD" id="cd07567">
    <property type="entry name" value="biotinidase_like"/>
    <property type="match status" value="1"/>
</dbReference>
<keyword evidence="5" id="KW-1133">Transmembrane helix</keyword>
<dbReference type="AlphaFoldDB" id="A0A1Q3EX40"/>
<dbReference type="PANTHER" id="PTHR10609">
    <property type="entry name" value="BIOTINIDASE-RELATED"/>
    <property type="match status" value="1"/>
</dbReference>
<dbReference type="PROSITE" id="PS50263">
    <property type="entry name" value="CN_HYDROLASE"/>
    <property type="match status" value="1"/>
</dbReference>
<dbReference type="PANTHER" id="PTHR10609:SF14">
    <property type="entry name" value="BIOTINIDASE"/>
    <property type="match status" value="1"/>
</dbReference>
<accession>A0A1Q3EX40</accession>
<name>A0A1Q3EX40_CULTA</name>
<evidence type="ECO:0000256" key="3">
    <source>
        <dbReference type="ARBA" id="ARBA00022801"/>
    </source>
</evidence>
<dbReference type="EMBL" id="GFDL01015166">
    <property type="protein sequence ID" value="JAV19879.1"/>
    <property type="molecule type" value="Transcribed_RNA"/>
</dbReference>
<evidence type="ECO:0000256" key="5">
    <source>
        <dbReference type="SAM" id="Phobius"/>
    </source>
</evidence>
<protein>
    <submittedName>
        <fullName evidence="8">Putative biotinidase and vanin</fullName>
    </submittedName>
</protein>
<evidence type="ECO:0000256" key="2">
    <source>
        <dbReference type="ARBA" id="ARBA00022729"/>
    </source>
</evidence>
<dbReference type="InterPro" id="IPR036526">
    <property type="entry name" value="C-N_Hydrolase_sf"/>
</dbReference>
<comment type="similarity">
    <text evidence="1">Belongs to the carbon-nitrogen hydrolase superfamily. BTD/VNN family.</text>
</comment>
<dbReference type="Pfam" id="PF19018">
    <property type="entry name" value="Vanin_C"/>
    <property type="match status" value="1"/>
</dbReference>
<dbReference type="InterPro" id="IPR040154">
    <property type="entry name" value="Biotinidase/VNN"/>
</dbReference>
<dbReference type="InterPro" id="IPR012101">
    <property type="entry name" value="Biotinidase-like_euk"/>
</dbReference>
<keyword evidence="2 6" id="KW-0732">Signal</keyword>
<feature type="chain" id="PRO_5012953225" evidence="6">
    <location>
        <begin position="20"/>
        <end position="530"/>
    </location>
</feature>
<evidence type="ECO:0000256" key="6">
    <source>
        <dbReference type="SAM" id="SignalP"/>
    </source>
</evidence>
<proteinExistence type="inferred from homology"/>
<keyword evidence="3" id="KW-0378">Hydrolase</keyword>
<dbReference type="GO" id="GO:0016811">
    <property type="term" value="F:hydrolase activity, acting on carbon-nitrogen (but not peptide) bonds, in linear amides"/>
    <property type="evidence" value="ECO:0007669"/>
    <property type="project" value="InterPro"/>
</dbReference>
<sequence length="530" mass="59055">MRIVLALLCLFCTFYSSHQLSSPEDDSYWAGVVEFSSKDKMTTTDSPATYVARTLAKYKEIINSPDADPLDILVFPESTANAIETASFVPDPADKLAPCNNLQYEPIVRELSCMAATRKLYLVVNLVEKANCPETDDVRPCASNDLNHFNTNVVFDHRGIVIARYRKFNLFGEDGINTTVSAQHVTFETDFGVTFGTFICFDLMFDEPALKLIRSGVTDIIFPTMWFSELPFLTGVQIQQAWAYKNNVNLLAAGASYPEVGSTGTGVYSGKRGRIVSVMNHQAETKLYVAPVPKINRPQAEIKKQPTIKYTAAQMDTLKLKRDQIDGYRTIDLPLQKTSTYEASLCQNRLCCNFNIDYDLAGPVTTRQFYHYKMAILDGKRTFDGFADGYITACAIFACTGTTLDTCATRFEHGANTVPMFVFNSIEMTGTFPGGEEVFLLPNSVDTSILPLEVDEIEYSEKKVTKDGKPFVEITHKLVKQRSDLYSFAIWGRKFAQEPNAAVPVSIGSTLLVLVAAVCSIMLKDRHQEL</sequence>
<evidence type="ECO:0000313" key="8">
    <source>
        <dbReference type="EMBL" id="JAV19879.1"/>
    </source>
</evidence>
<feature type="domain" description="CN hydrolase" evidence="7">
    <location>
        <begin position="28"/>
        <end position="294"/>
    </location>
</feature>
<feature type="transmembrane region" description="Helical" evidence="5">
    <location>
        <begin position="501"/>
        <end position="523"/>
    </location>
</feature>
<organism evidence="8">
    <name type="scientific">Culex tarsalis</name>
    <name type="common">Encephalitis mosquito</name>
    <dbReference type="NCBI Taxonomy" id="7177"/>
    <lineage>
        <taxon>Eukaryota</taxon>
        <taxon>Metazoa</taxon>
        <taxon>Ecdysozoa</taxon>
        <taxon>Arthropoda</taxon>
        <taxon>Hexapoda</taxon>
        <taxon>Insecta</taxon>
        <taxon>Pterygota</taxon>
        <taxon>Neoptera</taxon>
        <taxon>Endopterygota</taxon>
        <taxon>Diptera</taxon>
        <taxon>Nematocera</taxon>
        <taxon>Culicoidea</taxon>
        <taxon>Culicidae</taxon>
        <taxon>Culicinae</taxon>
        <taxon>Culicini</taxon>
        <taxon>Culex</taxon>
        <taxon>Culex</taxon>
    </lineage>
</organism>
<dbReference type="SUPFAM" id="SSF56317">
    <property type="entry name" value="Carbon-nitrogen hydrolase"/>
    <property type="match status" value="1"/>
</dbReference>
<evidence type="ECO:0000256" key="4">
    <source>
        <dbReference type="ARBA" id="ARBA00023180"/>
    </source>
</evidence>
<dbReference type="InterPro" id="IPR043957">
    <property type="entry name" value="Vanin_C"/>
</dbReference>
<evidence type="ECO:0000256" key="1">
    <source>
        <dbReference type="ARBA" id="ARBA00008225"/>
    </source>
</evidence>
<dbReference type="Pfam" id="PF00795">
    <property type="entry name" value="CN_hydrolase"/>
    <property type="match status" value="1"/>
</dbReference>
<keyword evidence="5" id="KW-0472">Membrane</keyword>
<dbReference type="InterPro" id="IPR003010">
    <property type="entry name" value="C-N_Hydrolase"/>
</dbReference>
<keyword evidence="4" id="KW-0325">Glycoprotein</keyword>